<proteinExistence type="predicted"/>
<dbReference type="AlphaFoldDB" id="A0A931F0M6"/>
<protein>
    <submittedName>
        <fullName evidence="1">TlpA family protein disulfide reductase</fullName>
    </submittedName>
</protein>
<evidence type="ECO:0000313" key="1">
    <source>
        <dbReference type="EMBL" id="MBF8191044.1"/>
    </source>
</evidence>
<organism evidence="1 2">
    <name type="scientific">Nonomuraea cypriaca</name>
    <dbReference type="NCBI Taxonomy" id="1187855"/>
    <lineage>
        <taxon>Bacteria</taxon>
        <taxon>Bacillati</taxon>
        <taxon>Actinomycetota</taxon>
        <taxon>Actinomycetes</taxon>
        <taxon>Streptosporangiales</taxon>
        <taxon>Streptosporangiaceae</taxon>
        <taxon>Nonomuraea</taxon>
    </lineage>
</organism>
<sequence>MQLVVVALVLVAGLSVLNLVLTLAVIRRLRVHEELIGGERPALEPVMLPVGETPGEFVAEDVDGEKLSRSDLAAGLVGFFSTTCPACVQRLPKFTDLAAEHTDVIAVVVGEPGETTEMINTLRPVARVFTERHGESLTTAFAVHGYPATCRIDDAGTVLAHSVELG</sequence>
<dbReference type="Gene3D" id="3.40.30.10">
    <property type="entry name" value="Glutaredoxin"/>
    <property type="match status" value="1"/>
</dbReference>
<dbReference type="RefSeq" id="WP_195899954.1">
    <property type="nucleotide sequence ID" value="NZ_JADOGI010000144.1"/>
</dbReference>
<dbReference type="InterPro" id="IPR036249">
    <property type="entry name" value="Thioredoxin-like_sf"/>
</dbReference>
<accession>A0A931F0M6</accession>
<reference evidence="1" key="1">
    <citation type="submission" date="2020-11" db="EMBL/GenBank/DDBJ databases">
        <title>Whole-genome analyses of Nonomuraea sp. K274.</title>
        <authorList>
            <person name="Veyisoglu A."/>
        </authorList>
    </citation>
    <scope>NUCLEOTIDE SEQUENCE</scope>
    <source>
        <strain evidence="1">K274</strain>
    </source>
</reference>
<name>A0A931F0M6_9ACTN</name>
<keyword evidence="2" id="KW-1185">Reference proteome</keyword>
<dbReference type="EMBL" id="JADOGI010000144">
    <property type="protein sequence ID" value="MBF8191044.1"/>
    <property type="molecule type" value="Genomic_DNA"/>
</dbReference>
<evidence type="ECO:0000313" key="2">
    <source>
        <dbReference type="Proteomes" id="UP000605361"/>
    </source>
</evidence>
<gene>
    <name evidence="1" type="ORF">ITP53_36115</name>
</gene>
<dbReference type="CDD" id="cd02966">
    <property type="entry name" value="TlpA_like_family"/>
    <property type="match status" value="1"/>
</dbReference>
<dbReference type="InterPro" id="IPR017937">
    <property type="entry name" value="Thioredoxin_CS"/>
</dbReference>
<dbReference type="Proteomes" id="UP000605361">
    <property type="component" value="Unassembled WGS sequence"/>
</dbReference>
<dbReference type="PROSITE" id="PS00194">
    <property type="entry name" value="THIOREDOXIN_1"/>
    <property type="match status" value="1"/>
</dbReference>
<comment type="caution">
    <text evidence="1">The sequence shown here is derived from an EMBL/GenBank/DDBJ whole genome shotgun (WGS) entry which is preliminary data.</text>
</comment>
<dbReference type="SUPFAM" id="SSF52833">
    <property type="entry name" value="Thioredoxin-like"/>
    <property type="match status" value="1"/>
</dbReference>